<feature type="binding site" evidence="15">
    <location>
        <begin position="325"/>
        <end position="326"/>
    </location>
    <ligand>
        <name>FMN</name>
        <dbReference type="ChEBI" id="CHEBI:58210"/>
    </ligand>
</feature>
<organism evidence="17 18">
    <name type="scientific">Cohnella soli</name>
    <dbReference type="NCBI Taxonomy" id="425005"/>
    <lineage>
        <taxon>Bacteria</taxon>
        <taxon>Bacillati</taxon>
        <taxon>Bacillota</taxon>
        <taxon>Bacilli</taxon>
        <taxon>Bacillales</taxon>
        <taxon>Paenibacillaceae</taxon>
        <taxon>Cohnella</taxon>
    </lineage>
</organism>
<feature type="active site" description="Nucleophile" evidence="15">
    <location>
        <position position="182"/>
    </location>
</feature>
<evidence type="ECO:0000313" key="17">
    <source>
        <dbReference type="EMBL" id="MFC5405726.1"/>
    </source>
</evidence>
<dbReference type="CDD" id="cd04738">
    <property type="entry name" value="DHOD_2_like"/>
    <property type="match status" value="1"/>
</dbReference>
<feature type="binding site" evidence="15">
    <location>
        <begin position="254"/>
        <end position="255"/>
    </location>
    <ligand>
        <name>substrate</name>
    </ligand>
</feature>
<dbReference type="EC" id="1.3.5.2" evidence="15"/>
<evidence type="ECO:0000256" key="1">
    <source>
        <dbReference type="ARBA" id="ARBA00003125"/>
    </source>
</evidence>
<feature type="binding site" evidence="15">
    <location>
        <position position="253"/>
    </location>
    <ligand>
        <name>FMN</name>
        <dbReference type="ChEBI" id="CHEBI:58210"/>
    </ligand>
</feature>
<comment type="pathway">
    <text evidence="5 15">Pyrimidine metabolism; UMP biosynthesis via de novo pathway; orotate from (S)-dihydroorotate (quinone route): step 1/1.</text>
</comment>
<proteinExistence type="inferred from homology"/>
<feature type="binding site" evidence="15">
    <location>
        <position position="184"/>
    </location>
    <ligand>
        <name>substrate</name>
    </ligand>
</feature>
<feature type="binding site" evidence="15">
    <location>
        <begin position="117"/>
        <end position="121"/>
    </location>
    <ligand>
        <name>substrate</name>
    </ligand>
</feature>
<evidence type="ECO:0000256" key="3">
    <source>
        <dbReference type="ARBA" id="ARBA00004370"/>
    </source>
</evidence>
<dbReference type="HAMAP" id="MF_00225">
    <property type="entry name" value="DHO_dh_type2"/>
    <property type="match status" value="1"/>
</dbReference>
<feature type="binding site" evidence="15">
    <location>
        <position position="275"/>
    </location>
    <ligand>
        <name>FMN</name>
        <dbReference type="ChEBI" id="CHEBI:58210"/>
    </ligand>
</feature>
<protein>
    <recommendedName>
        <fullName evidence="15">Dihydroorotate dehydrogenase (quinone)</fullName>
        <ecNumber evidence="15">1.3.5.2</ecNumber>
    </recommendedName>
    <alternativeName>
        <fullName evidence="15">DHOdehase</fullName>
        <shortName evidence="15">DHOD</shortName>
        <shortName evidence="15">DHODase</shortName>
    </alternativeName>
    <alternativeName>
        <fullName evidence="15">Dihydroorotate oxidase</fullName>
    </alternativeName>
</protein>
<gene>
    <name evidence="15" type="primary">pyrD</name>
    <name evidence="17" type="ORF">ACFPOF_23525</name>
</gene>
<feature type="binding site" evidence="15">
    <location>
        <position position="92"/>
    </location>
    <ligand>
        <name>FMN</name>
        <dbReference type="ChEBI" id="CHEBI:58210"/>
    </ligand>
</feature>
<dbReference type="RefSeq" id="WP_378137266.1">
    <property type="nucleotide sequence ID" value="NZ_JBHSMI010000030.1"/>
</dbReference>
<keyword evidence="9 15" id="KW-0288">FMN</keyword>
<dbReference type="GO" id="GO:0106430">
    <property type="term" value="F:dihydroorotate dehydrogenase (quinone) activity"/>
    <property type="evidence" value="ECO:0007669"/>
    <property type="project" value="UniProtKB-EC"/>
</dbReference>
<comment type="catalytic activity">
    <reaction evidence="13 15">
        <text>(S)-dihydroorotate + a quinone = orotate + a quinol</text>
        <dbReference type="Rhea" id="RHEA:30187"/>
        <dbReference type="ChEBI" id="CHEBI:24646"/>
        <dbReference type="ChEBI" id="CHEBI:30839"/>
        <dbReference type="ChEBI" id="CHEBI:30864"/>
        <dbReference type="ChEBI" id="CHEBI:132124"/>
        <dbReference type="EC" id="1.3.5.2"/>
    </reaction>
</comment>
<feature type="binding site" evidence="15">
    <location>
        <begin position="68"/>
        <end position="72"/>
    </location>
    <ligand>
        <name>FMN</name>
        <dbReference type="ChEBI" id="CHEBI:58210"/>
    </ligand>
</feature>
<feature type="domain" description="Dihydroorotate dehydrogenase catalytic" evidence="16">
    <location>
        <begin position="51"/>
        <end position="347"/>
    </location>
</feature>
<dbReference type="Proteomes" id="UP001596113">
    <property type="component" value="Unassembled WGS sequence"/>
</dbReference>
<sequence length="364" mass="39133">MLYQLAKPFLFKMDAEAAHHLIIDGMGTAAKIPGMPAMLSAAWGTKATPELAVDLFGLHFHHPVGLAAGLDKNAKAVTGLSRIGLSFMEVGTVTPKGQAGNELPRLFRLPPDEALINRMGFNNDGADVMAERLSKLGRRRIPIAVNIGKNKLTPNENAADDYRACVRKLFPYGDFFVVNISSPNTPDLRALQHGDELRGLLDAVKDEMAIQARKRGEQPKPILVKVAPDNSEEQLAYMAEAIQLSGMSGIIATNTTIGRDGLTHGNAGETGGLSGRPLTKRSTEVVRSLYAMTGGKLPIIGSGGIFTAEDAYEKIKAGASLVEVYTAMIYKGPALLKELHKGLLRLLKQDGYSRITQAVGADHR</sequence>
<feature type="binding site" evidence="15">
    <location>
        <position position="72"/>
    </location>
    <ligand>
        <name>substrate</name>
    </ligand>
</feature>
<comment type="catalytic activity">
    <reaction evidence="14">
        <text>(S)-dihydroorotate + NAD(+) = orotate + NADH + H(+)</text>
        <dbReference type="Rhea" id="RHEA:13513"/>
        <dbReference type="ChEBI" id="CHEBI:15378"/>
        <dbReference type="ChEBI" id="CHEBI:30839"/>
        <dbReference type="ChEBI" id="CHEBI:30864"/>
        <dbReference type="ChEBI" id="CHEBI:57540"/>
        <dbReference type="ChEBI" id="CHEBI:57945"/>
        <dbReference type="EC" id="1.3.1.14"/>
    </reaction>
</comment>
<dbReference type="NCBIfam" id="TIGR01036">
    <property type="entry name" value="pyrD_sub2"/>
    <property type="match status" value="1"/>
</dbReference>
<comment type="subunit">
    <text evidence="15">Monomer.</text>
</comment>
<evidence type="ECO:0000256" key="13">
    <source>
        <dbReference type="ARBA" id="ARBA00048639"/>
    </source>
</evidence>
<dbReference type="InterPro" id="IPR005719">
    <property type="entry name" value="Dihydroorotate_DH_2"/>
</dbReference>
<comment type="subcellular location">
    <subcellularLocation>
        <location evidence="15">Cell membrane</location>
        <topology evidence="15">Peripheral membrane protein</topology>
    </subcellularLocation>
    <subcellularLocation>
        <location evidence="3">Membrane</location>
    </subcellularLocation>
</comment>
<evidence type="ECO:0000256" key="15">
    <source>
        <dbReference type="HAMAP-Rule" id="MF_00225"/>
    </source>
</evidence>
<dbReference type="EMBL" id="JBHSMI010000030">
    <property type="protein sequence ID" value="MFC5405726.1"/>
    <property type="molecule type" value="Genomic_DNA"/>
</dbReference>
<evidence type="ECO:0000313" key="18">
    <source>
        <dbReference type="Proteomes" id="UP001596113"/>
    </source>
</evidence>
<evidence type="ECO:0000256" key="11">
    <source>
        <dbReference type="ARBA" id="ARBA00023002"/>
    </source>
</evidence>
<dbReference type="Pfam" id="PF01180">
    <property type="entry name" value="DHO_dh"/>
    <property type="match status" value="1"/>
</dbReference>
<evidence type="ECO:0000259" key="16">
    <source>
        <dbReference type="Pfam" id="PF01180"/>
    </source>
</evidence>
<comment type="subunit">
    <text evidence="7">Heterotetramer of 2 PyrK and 2 PyrD type B subunits.</text>
</comment>
<evidence type="ECO:0000256" key="8">
    <source>
        <dbReference type="ARBA" id="ARBA00022630"/>
    </source>
</evidence>
<dbReference type="PANTHER" id="PTHR48109:SF4">
    <property type="entry name" value="DIHYDROOROTATE DEHYDROGENASE (QUINONE), MITOCHONDRIAL"/>
    <property type="match status" value="1"/>
</dbReference>
<feature type="binding site" evidence="15">
    <location>
        <position position="146"/>
    </location>
    <ligand>
        <name>FMN</name>
        <dbReference type="ChEBI" id="CHEBI:58210"/>
    </ligand>
</feature>
<keyword evidence="18" id="KW-1185">Reference proteome</keyword>
<comment type="pathway">
    <text evidence="4">Pyrimidine metabolism; UMP biosynthesis via de novo pathway; orotate from (S)-dihydroorotate (NAD(+) route): step 1/1.</text>
</comment>
<comment type="cofactor">
    <cofactor evidence="15">
        <name>FMN</name>
        <dbReference type="ChEBI" id="CHEBI:58210"/>
    </cofactor>
    <text evidence="15">Binds 1 FMN per subunit.</text>
</comment>
<dbReference type="PANTHER" id="PTHR48109">
    <property type="entry name" value="DIHYDROOROTATE DEHYDROGENASE (QUINONE), MITOCHONDRIAL-RELATED"/>
    <property type="match status" value="1"/>
</dbReference>
<feature type="binding site" evidence="15">
    <location>
        <position position="179"/>
    </location>
    <ligand>
        <name>substrate</name>
    </ligand>
</feature>
<dbReference type="PROSITE" id="PS00911">
    <property type="entry name" value="DHODEHASE_1"/>
    <property type="match status" value="1"/>
</dbReference>
<evidence type="ECO:0000256" key="6">
    <source>
        <dbReference type="ARBA" id="ARBA00005359"/>
    </source>
</evidence>
<keyword evidence="10 15" id="KW-0665">Pyrimidine biosynthesis</keyword>
<comment type="function">
    <text evidence="1 15">Catalyzes the conversion of dihydroorotate to orotate with quinone as electron acceptor.</text>
</comment>
<accession>A0ABW0HX38</accession>
<dbReference type="InterPro" id="IPR001295">
    <property type="entry name" value="Dihydroorotate_DH_CS"/>
</dbReference>
<feature type="binding site" evidence="15">
    <location>
        <position position="304"/>
    </location>
    <ligand>
        <name>FMN</name>
        <dbReference type="ChEBI" id="CHEBI:58210"/>
    </ligand>
</feature>
<evidence type="ECO:0000256" key="14">
    <source>
        <dbReference type="ARBA" id="ARBA00048996"/>
    </source>
</evidence>
<name>A0ABW0HX38_9BACL</name>
<feature type="binding site" evidence="15">
    <location>
        <position position="179"/>
    </location>
    <ligand>
        <name>FMN</name>
        <dbReference type="ChEBI" id="CHEBI:58210"/>
    </ligand>
</feature>
<keyword evidence="8 15" id="KW-0285">Flavoprotein</keyword>
<evidence type="ECO:0000256" key="2">
    <source>
        <dbReference type="ARBA" id="ARBA00003616"/>
    </source>
</evidence>
<evidence type="ECO:0000256" key="9">
    <source>
        <dbReference type="ARBA" id="ARBA00022643"/>
    </source>
</evidence>
<evidence type="ECO:0000256" key="5">
    <source>
        <dbReference type="ARBA" id="ARBA00005161"/>
    </source>
</evidence>
<dbReference type="InterPro" id="IPR005720">
    <property type="entry name" value="Dihydroorotate_DH_cat"/>
</dbReference>
<dbReference type="NCBIfam" id="NF003652">
    <property type="entry name" value="PRK05286.2-5"/>
    <property type="match status" value="1"/>
</dbReference>
<dbReference type="NCBIfam" id="NF003645">
    <property type="entry name" value="PRK05286.1-2"/>
    <property type="match status" value="1"/>
</dbReference>
<keyword evidence="11 15" id="KW-0560">Oxidoreductase</keyword>
<dbReference type="SUPFAM" id="SSF51395">
    <property type="entry name" value="FMN-linked oxidoreductases"/>
    <property type="match status" value="1"/>
</dbReference>
<keyword evidence="12 15" id="KW-0472">Membrane</keyword>
<feature type="binding site" evidence="15">
    <location>
        <position position="225"/>
    </location>
    <ligand>
        <name>FMN</name>
        <dbReference type="ChEBI" id="CHEBI:58210"/>
    </ligand>
</feature>
<dbReference type="InterPro" id="IPR050074">
    <property type="entry name" value="DHO_dehydrogenase"/>
</dbReference>
<comment type="similarity">
    <text evidence="6 15">Belongs to the dihydroorotate dehydrogenase family. Type 2 subfamily.</text>
</comment>
<comment type="caution">
    <text evidence="17">The sequence shown here is derived from an EMBL/GenBank/DDBJ whole genome shotgun (WGS) entry which is preliminary data.</text>
</comment>
<keyword evidence="15" id="KW-1003">Cell membrane</keyword>
<dbReference type="Gene3D" id="3.20.20.70">
    <property type="entry name" value="Aldolase class I"/>
    <property type="match status" value="1"/>
</dbReference>
<evidence type="ECO:0000256" key="7">
    <source>
        <dbReference type="ARBA" id="ARBA00011669"/>
    </source>
</evidence>
<dbReference type="PROSITE" id="PS00912">
    <property type="entry name" value="DHODEHASE_2"/>
    <property type="match status" value="1"/>
</dbReference>
<evidence type="ECO:0000256" key="10">
    <source>
        <dbReference type="ARBA" id="ARBA00022975"/>
    </source>
</evidence>
<dbReference type="InterPro" id="IPR013785">
    <property type="entry name" value="Aldolase_TIM"/>
</dbReference>
<reference evidence="18" key="1">
    <citation type="journal article" date="2019" name="Int. J. Syst. Evol. Microbiol.">
        <title>The Global Catalogue of Microorganisms (GCM) 10K type strain sequencing project: providing services to taxonomists for standard genome sequencing and annotation.</title>
        <authorList>
            <consortium name="The Broad Institute Genomics Platform"/>
            <consortium name="The Broad Institute Genome Sequencing Center for Infectious Disease"/>
            <person name="Wu L."/>
            <person name="Ma J."/>
        </authorList>
    </citation>
    <scope>NUCLEOTIDE SEQUENCE [LARGE SCALE GENOMIC DNA]</scope>
    <source>
        <strain evidence="18">CGMCC 1.18575</strain>
    </source>
</reference>
<comment type="function">
    <text evidence="2">Catalyzes the conversion of dihydroorotate to orotate with NAD(+) as electron acceptor.</text>
</comment>
<evidence type="ECO:0000256" key="4">
    <source>
        <dbReference type="ARBA" id="ARBA00004715"/>
    </source>
</evidence>
<evidence type="ECO:0000256" key="12">
    <source>
        <dbReference type="ARBA" id="ARBA00023136"/>
    </source>
</evidence>